<evidence type="ECO:0000313" key="3">
    <source>
        <dbReference type="Proteomes" id="UP000325302"/>
    </source>
</evidence>
<dbReference type="RefSeq" id="WP_149390035.1">
    <property type="nucleotide sequence ID" value="NZ_SMRS01000002.1"/>
</dbReference>
<dbReference type="AlphaFoldDB" id="A0A5A9W8C6"/>
<proteinExistence type="predicted"/>
<evidence type="ECO:0000313" key="2">
    <source>
        <dbReference type="EMBL" id="KAA0875731.1"/>
    </source>
</evidence>
<evidence type="ECO:0008006" key="4">
    <source>
        <dbReference type="Google" id="ProtNLM"/>
    </source>
</evidence>
<keyword evidence="1" id="KW-0472">Membrane</keyword>
<dbReference type="Proteomes" id="UP000325302">
    <property type="component" value="Unassembled WGS sequence"/>
</dbReference>
<organism evidence="2 3">
    <name type="scientific">Nitrincola tapanii</name>
    <dbReference type="NCBI Taxonomy" id="1708751"/>
    <lineage>
        <taxon>Bacteria</taxon>
        <taxon>Pseudomonadati</taxon>
        <taxon>Pseudomonadota</taxon>
        <taxon>Gammaproteobacteria</taxon>
        <taxon>Oceanospirillales</taxon>
        <taxon>Oceanospirillaceae</taxon>
        <taxon>Nitrincola</taxon>
    </lineage>
</organism>
<dbReference type="OrthoDB" id="6194880at2"/>
<feature type="transmembrane region" description="Helical" evidence="1">
    <location>
        <begin position="21"/>
        <end position="39"/>
    </location>
</feature>
<dbReference type="EMBL" id="SMRS01000002">
    <property type="protein sequence ID" value="KAA0875731.1"/>
    <property type="molecule type" value="Genomic_DNA"/>
</dbReference>
<sequence length="238" mass="27865">MRRIQKLIDAQECAVKKVLSFSLILIASLVLILGVRFWMAAIQAYKADLFLEHWSEQGTPPGPQAWQAARQAAESAISWYPVVNGVHQARLARVHEWRYFDRPFNDPDAQESRRHALKYYRLATESRPLWPYYWGQLALMKLHLLEADDEFETAYQQAYNSAPWQALHLFELSQMGWEFWDLLSGTQKTQVLQVTKQALEADPRNQRRIRKLLEDTERLSLFCLYYTTQVADADRLCS</sequence>
<protein>
    <recommendedName>
        <fullName evidence="4">DUF4034 domain-containing protein</fullName>
    </recommendedName>
</protein>
<keyword evidence="1" id="KW-1133">Transmembrane helix</keyword>
<comment type="caution">
    <text evidence="2">The sequence shown here is derived from an EMBL/GenBank/DDBJ whole genome shotgun (WGS) entry which is preliminary data.</text>
</comment>
<reference evidence="2 3" key="1">
    <citation type="submission" date="2019-03" db="EMBL/GenBank/DDBJ databases">
        <title>Nitrincola sp. nov. isolated from an Indian soda lake.</title>
        <authorList>
            <person name="Joshi A."/>
            <person name="Thite S.V."/>
            <person name="Joseph N."/>
            <person name="Dhotre D."/>
            <person name="Moorthy M."/>
            <person name="Shouche Y.S."/>
        </authorList>
    </citation>
    <scope>NUCLEOTIDE SEQUENCE [LARGE SCALE GENOMIC DNA]</scope>
    <source>
        <strain evidence="2 3">MEB193</strain>
    </source>
</reference>
<gene>
    <name evidence="2" type="ORF">E1H14_03310</name>
</gene>
<name>A0A5A9W8C6_9GAMM</name>
<evidence type="ECO:0000256" key="1">
    <source>
        <dbReference type="SAM" id="Phobius"/>
    </source>
</evidence>
<accession>A0A5A9W8C6</accession>
<keyword evidence="3" id="KW-1185">Reference proteome</keyword>
<keyword evidence="1" id="KW-0812">Transmembrane</keyword>